<dbReference type="RefSeq" id="WP_207347607.1">
    <property type="nucleotide sequence ID" value="NZ_CP076456.1"/>
</dbReference>
<evidence type="ECO:0000256" key="2">
    <source>
        <dbReference type="SAM" id="MobiDB-lite"/>
    </source>
</evidence>
<reference evidence="4" key="1">
    <citation type="submission" date="2021-06" db="EMBL/GenBank/DDBJ databases">
        <title>Novel species in genus Arthrobacter.</title>
        <authorList>
            <person name="Zhang G."/>
        </authorList>
    </citation>
    <scope>NUCLEOTIDE SEQUENCE</scope>
    <source>
        <strain evidence="4">Zg-ZUI122</strain>
    </source>
</reference>
<dbReference type="InterPro" id="IPR003615">
    <property type="entry name" value="HNH_nuc"/>
</dbReference>
<dbReference type="CDD" id="cd00085">
    <property type="entry name" value="HNHc"/>
    <property type="match status" value="1"/>
</dbReference>
<dbReference type="SMART" id="SM00507">
    <property type="entry name" value="HNHc"/>
    <property type="match status" value="1"/>
</dbReference>
<keyword evidence="4" id="KW-0378">Hydrolase</keyword>
<dbReference type="GO" id="GO:0008270">
    <property type="term" value="F:zinc ion binding"/>
    <property type="evidence" value="ECO:0007669"/>
    <property type="project" value="InterPro"/>
</dbReference>
<dbReference type="Proteomes" id="UP000680588">
    <property type="component" value="Chromosome"/>
</dbReference>
<dbReference type="KEGG" id="asun:KG104_06465"/>
<feature type="domain" description="HNH nuclease" evidence="3">
    <location>
        <begin position="364"/>
        <end position="416"/>
    </location>
</feature>
<dbReference type="Pfam" id="PF02720">
    <property type="entry name" value="DUF222"/>
    <property type="match status" value="1"/>
</dbReference>
<evidence type="ECO:0000313" key="4">
    <source>
        <dbReference type="EMBL" id="QWQ37384.1"/>
    </source>
</evidence>
<keyword evidence="5" id="KW-1185">Reference proteome</keyword>
<dbReference type="GO" id="GO:0004519">
    <property type="term" value="F:endonuclease activity"/>
    <property type="evidence" value="ECO:0007669"/>
    <property type="project" value="UniProtKB-KW"/>
</dbReference>
<evidence type="ECO:0000313" key="5">
    <source>
        <dbReference type="Proteomes" id="UP000680588"/>
    </source>
</evidence>
<dbReference type="InterPro" id="IPR003870">
    <property type="entry name" value="DUF222"/>
</dbReference>
<organism evidence="4 5">
    <name type="scientific">Arthrobacter sunyaminii</name>
    <dbReference type="NCBI Taxonomy" id="2816859"/>
    <lineage>
        <taxon>Bacteria</taxon>
        <taxon>Bacillati</taxon>
        <taxon>Actinomycetota</taxon>
        <taxon>Actinomycetes</taxon>
        <taxon>Micrococcales</taxon>
        <taxon>Micrococcaceae</taxon>
        <taxon>Arthrobacter</taxon>
    </lineage>
</organism>
<sequence length="475" mass="51704">MVEDLEQFNRKRAAEDSACGRPAVARKVDPALAFTLAATEIATLLGIPEGTARALVDESDELCERCPETLALLEKAEINPAQARTILDQTRSLIAEEMPAGISRSPGATAGQVFPAGAAHAMEQELLKMAPGLTNAQLVRKARRLRERSYPETIPVRHQTAFEQRRVWFQPQPDGMGHLTAYLPADKGQSIFGALTGAARGEQLLGDPRCLDQLRTDILASLLLHASEPWVGKPHGTQTPDSDVPDDDEPVDSEALDIVAPDNAYTRELGNEPGATEVPCVGAGKPFDVPPLPSGTVPEIMVLINAETLFGVDDAPAELAGYGSISAQEARRLARTACRWTGLAQDPQTGQILGVGRRRKVPSGLRRWLQARDQTCRFPGCSTGAARTEIDHTIPWAHGGPTEHWNLANLCKKHHRLKTLGHWKARQVSPGVLEWISPLGRRYQTQPELTLGHLRAPRTADSHLEPEVEESPPPF</sequence>
<evidence type="ECO:0000256" key="1">
    <source>
        <dbReference type="ARBA" id="ARBA00023450"/>
    </source>
</evidence>
<comment type="similarity">
    <text evidence="1">Belongs to the Rv1128c/1148c/1588c/1702c/1945/3466 family.</text>
</comment>
<gene>
    <name evidence="4" type="ORF">KG104_06465</name>
</gene>
<proteinExistence type="inferred from homology"/>
<evidence type="ECO:0000259" key="3">
    <source>
        <dbReference type="SMART" id="SM00507"/>
    </source>
</evidence>
<dbReference type="InterPro" id="IPR002711">
    <property type="entry name" value="HNH"/>
</dbReference>
<accession>A0A975S7T2</accession>
<feature type="region of interest" description="Disordered" evidence="2">
    <location>
        <begin position="230"/>
        <end position="250"/>
    </location>
</feature>
<feature type="region of interest" description="Disordered" evidence="2">
    <location>
        <begin position="456"/>
        <end position="475"/>
    </location>
</feature>
<dbReference type="EMBL" id="CP076456">
    <property type="protein sequence ID" value="QWQ37384.1"/>
    <property type="molecule type" value="Genomic_DNA"/>
</dbReference>
<keyword evidence="4" id="KW-0255">Endonuclease</keyword>
<dbReference type="GO" id="GO:0003676">
    <property type="term" value="F:nucleic acid binding"/>
    <property type="evidence" value="ECO:0007669"/>
    <property type="project" value="InterPro"/>
</dbReference>
<protein>
    <submittedName>
        <fullName evidence="4">HNH endonuclease</fullName>
    </submittedName>
</protein>
<name>A0A975S7T2_9MICC</name>
<dbReference type="Gene3D" id="1.10.30.50">
    <property type="match status" value="1"/>
</dbReference>
<dbReference type="Pfam" id="PF01844">
    <property type="entry name" value="HNH"/>
    <property type="match status" value="1"/>
</dbReference>
<dbReference type="AlphaFoldDB" id="A0A975S7T2"/>
<keyword evidence="4" id="KW-0540">Nuclease</keyword>